<feature type="compositionally biased region" description="Basic residues" evidence="1">
    <location>
        <begin position="236"/>
        <end position="246"/>
    </location>
</feature>
<feature type="compositionally biased region" description="Low complexity" evidence="1">
    <location>
        <begin position="129"/>
        <end position="141"/>
    </location>
</feature>
<gene>
    <name evidence="3" type="ORF">CYCCA115_LOCUS15283</name>
</gene>
<dbReference type="Proteomes" id="UP001295423">
    <property type="component" value="Unassembled WGS sequence"/>
</dbReference>
<proteinExistence type="predicted"/>
<dbReference type="InterPro" id="IPR051218">
    <property type="entry name" value="Sec_MonoDiacylglyc_Lipase"/>
</dbReference>
<sequence length="666" mass="72102">MASLPAQQQQQQQQQPQQGNPISPPRYPTPGSNPTSPATTTQRTMIGTQPVVPISMFVDNVMPPPSAQRSQSYTGGYNPYGPPGGGAISATRQSRPSARSPTHTTHQSLIGFDPLAPGSNHNGSNHQRPPTSLAPLSPLSPRIQMAMSTSPMGTSPMVSPTKKSHRGVQSFDAVDLMGVNDIAIEQERIRQEHNQKMRAQTVDVVTNGKPAPAATLSPKPPTHTATPSGGKEGKGGKSKSPNRKGRISGMTGMFKKDKRDKDKKEVPARTSSMIEKNKPPPAPTTMSLPNTPRSSGAQTTEQQRLSMYPGIASDLMDLKLGNLDLPQLAKPSPTSFLTGKEDEVVRTSGEAAPFQMEIPGLPEILVVGQLNLFVDTYRLTDQNFDLQEWVGYSRMDLRAVSIPQHIPIAQAILDCGDDVSIRGVVSKGSDEDRLECVIFEGQRQFLAVFMGTREEQAKGVSKNKKKAVPMDSAHKNVEVYEGYLEEYIKLEKDVFTILDKLTDEEPFCDVAFSGYSFGGAMATLGAFRYANARPATRVSCLTMASPKAGLAKFQELVNSQPNLKVMRLELGQDGKCQLPGVGGSHVGHTLVLNGSLGNKSEKVTQPVLAYEFDAPKPKKFGTKNPSLQAYVTAVEEIARLKLKWVKDFVGHSGKGVVVNNESRLVV</sequence>
<protein>
    <recommendedName>
        <fullName evidence="2">Fungal lipase-type domain-containing protein</fullName>
    </recommendedName>
</protein>
<dbReference type="PANTHER" id="PTHR45856">
    <property type="entry name" value="ALPHA/BETA-HYDROLASES SUPERFAMILY PROTEIN"/>
    <property type="match status" value="1"/>
</dbReference>
<dbReference type="GO" id="GO:0006629">
    <property type="term" value="P:lipid metabolic process"/>
    <property type="evidence" value="ECO:0007669"/>
    <property type="project" value="InterPro"/>
</dbReference>
<reference evidence="3" key="1">
    <citation type="submission" date="2023-08" db="EMBL/GenBank/DDBJ databases">
        <authorList>
            <person name="Audoor S."/>
            <person name="Bilcke G."/>
        </authorList>
    </citation>
    <scope>NUCLEOTIDE SEQUENCE</scope>
</reference>
<dbReference type="AlphaFoldDB" id="A0AAD2FWE0"/>
<keyword evidence="4" id="KW-1185">Reference proteome</keyword>
<dbReference type="Gene3D" id="3.40.50.1820">
    <property type="entry name" value="alpha/beta hydrolase"/>
    <property type="match status" value="1"/>
</dbReference>
<feature type="domain" description="Fungal lipase-type" evidence="2">
    <location>
        <begin position="450"/>
        <end position="573"/>
    </location>
</feature>
<accession>A0AAD2FWE0</accession>
<dbReference type="Pfam" id="PF01764">
    <property type="entry name" value="Lipase_3"/>
    <property type="match status" value="1"/>
</dbReference>
<feature type="compositionally biased region" description="Polar residues" evidence="1">
    <location>
        <begin position="284"/>
        <end position="303"/>
    </location>
</feature>
<feature type="compositionally biased region" description="Polar residues" evidence="1">
    <location>
        <begin position="119"/>
        <end position="128"/>
    </location>
</feature>
<evidence type="ECO:0000313" key="3">
    <source>
        <dbReference type="EMBL" id="CAJ1954691.1"/>
    </source>
</evidence>
<feature type="compositionally biased region" description="Polar residues" evidence="1">
    <location>
        <begin position="146"/>
        <end position="158"/>
    </location>
</feature>
<feature type="compositionally biased region" description="Polar residues" evidence="1">
    <location>
        <begin position="30"/>
        <end position="47"/>
    </location>
</feature>
<feature type="region of interest" description="Disordered" evidence="1">
    <location>
        <begin position="203"/>
        <end position="303"/>
    </location>
</feature>
<evidence type="ECO:0000313" key="4">
    <source>
        <dbReference type="Proteomes" id="UP001295423"/>
    </source>
</evidence>
<feature type="region of interest" description="Disordered" evidence="1">
    <location>
        <begin position="1"/>
        <end position="166"/>
    </location>
</feature>
<organism evidence="3 4">
    <name type="scientific">Cylindrotheca closterium</name>
    <dbReference type="NCBI Taxonomy" id="2856"/>
    <lineage>
        <taxon>Eukaryota</taxon>
        <taxon>Sar</taxon>
        <taxon>Stramenopiles</taxon>
        <taxon>Ochrophyta</taxon>
        <taxon>Bacillariophyta</taxon>
        <taxon>Bacillariophyceae</taxon>
        <taxon>Bacillariophycidae</taxon>
        <taxon>Bacillariales</taxon>
        <taxon>Bacillariaceae</taxon>
        <taxon>Cylindrotheca</taxon>
    </lineage>
</organism>
<evidence type="ECO:0000259" key="2">
    <source>
        <dbReference type="Pfam" id="PF01764"/>
    </source>
</evidence>
<feature type="compositionally biased region" description="Polar residues" evidence="1">
    <location>
        <begin position="90"/>
        <end position="108"/>
    </location>
</feature>
<dbReference type="PANTHER" id="PTHR45856:SF24">
    <property type="entry name" value="FUNGAL LIPASE-LIKE DOMAIN-CONTAINING PROTEIN"/>
    <property type="match status" value="1"/>
</dbReference>
<name>A0AAD2FWE0_9STRA</name>
<feature type="compositionally biased region" description="Basic and acidic residues" evidence="1">
    <location>
        <begin position="254"/>
        <end position="267"/>
    </location>
</feature>
<feature type="compositionally biased region" description="Low complexity" evidence="1">
    <location>
        <begin position="7"/>
        <end position="18"/>
    </location>
</feature>
<evidence type="ECO:0000256" key="1">
    <source>
        <dbReference type="SAM" id="MobiDB-lite"/>
    </source>
</evidence>
<dbReference type="SUPFAM" id="SSF53474">
    <property type="entry name" value="alpha/beta-Hydrolases"/>
    <property type="match status" value="1"/>
</dbReference>
<dbReference type="EMBL" id="CAKOGP040001869">
    <property type="protein sequence ID" value="CAJ1954691.1"/>
    <property type="molecule type" value="Genomic_DNA"/>
</dbReference>
<comment type="caution">
    <text evidence="3">The sequence shown here is derived from an EMBL/GenBank/DDBJ whole genome shotgun (WGS) entry which is preliminary data.</text>
</comment>
<dbReference type="InterPro" id="IPR029058">
    <property type="entry name" value="AB_hydrolase_fold"/>
</dbReference>
<dbReference type="InterPro" id="IPR002921">
    <property type="entry name" value="Fungal_lipase-type"/>
</dbReference>